<reference evidence="1" key="1">
    <citation type="journal article" date="2022" name="bioRxiv">
        <title>Sequencing and chromosome-scale assembly of the giantPleurodeles waltlgenome.</title>
        <authorList>
            <person name="Brown T."/>
            <person name="Elewa A."/>
            <person name="Iarovenko S."/>
            <person name="Subramanian E."/>
            <person name="Araus A.J."/>
            <person name="Petzold A."/>
            <person name="Susuki M."/>
            <person name="Suzuki K.-i.T."/>
            <person name="Hayashi T."/>
            <person name="Toyoda A."/>
            <person name="Oliveira C."/>
            <person name="Osipova E."/>
            <person name="Leigh N.D."/>
            <person name="Simon A."/>
            <person name="Yun M.H."/>
        </authorList>
    </citation>
    <scope>NUCLEOTIDE SEQUENCE</scope>
    <source>
        <strain evidence="1">20211129_DDA</strain>
        <tissue evidence="1">Liver</tissue>
    </source>
</reference>
<organism evidence="1 2">
    <name type="scientific">Pleurodeles waltl</name>
    <name type="common">Iberian ribbed newt</name>
    <dbReference type="NCBI Taxonomy" id="8319"/>
    <lineage>
        <taxon>Eukaryota</taxon>
        <taxon>Metazoa</taxon>
        <taxon>Chordata</taxon>
        <taxon>Craniata</taxon>
        <taxon>Vertebrata</taxon>
        <taxon>Euteleostomi</taxon>
        <taxon>Amphibia</taxon>
        <taxon>Batrachia</taxon>
        <taxon>Caudata</taxon>
        <taxon>Salamandroidea</taxon>
        <taxon>Salamandridae</taxon>
        <taxon>Pleurodelinae</taxon>
        <taxon>Pleurodeles</taxon>
    </lineage>
</organism>
<dbReference type="AlphaFoldDB" id="A0AAV7TAP9"/>
<dbReference type="Proteomes" id="UP001066276">
    <property type="component" value="Chromosome 4_1"/>
</dbReference>
<gene>
    <name evidence="1" type="ORF">NDU88_005407</name>
</gene>
<dbReference type="EMBL" id="JANPWB010000007">
    <property type="protein sequence ID" value="KAJ1173577.1"/>
    <property type="molecule type" value="Genomic_DNA"/>
</dbReference>
<evidence type="ECO:0000313" key="2">
    <source>
        <dbReference type="Proteomes" id="UP001066276"/>
    </source>
</evidence>
<keyword evidence="2" id="KW-1185">Reference proteome</keyword>
<accession>A0AAV7TAP9</accession>
<sequence>MVGVVSTPVAPQSGWGMLLTWRLLFRELERLRDRITPLGFKRKTVLNSLSTYKAYSSTDQTIEIHWIGRRVTVKGRNAEAKTIDFKSTSSYFSAPFTTVT</sequence>
<protein>
    <submittedName>
        <fullName evidence="1">Uncharacterized protein</fullName>
    </submittedName>
</protein>
<proteinExistence type="predicted"/>
<name>A0AAV7TAP9_PLEWA</name>
<comment type="caution">
    <text evidence="1">The sequence shown here is derived from an EMBL/GenBank/DDBJ whole genome shotgun (WGS) entry which is preliminary data.</text>
</comment>
<evidence type="ECO:0000313" key="1">
    <source>
        <dbReference type="EMBL" id="KAJ1173577.1"/>
    </source>
</evidence>